<keyword evidence="3" id="KW-1185">Reference proteome</keyword>
<evidence type="ECO:0000256" key="1">
    <source>
        <dbReference type="SAM" id="MobiDB-lite"/>
    </source>
</evidence>
<feature type="compositionally biased region" description="Acidic residues" evidence="1">
    <location>
        <begin position="233"/>
        <end position="243"/>
    </location>
</feature>
<proteinExistence type="predicted"/>
<organism evidence="2 3">
    <name type="scientific">Melipona quadrifasciata</name>
    <dbReference type="NCBI Taxonomy" id="166423"/>
    <lineage>
        <taxon>Eukaryota</taxon>
        <taxon>Metazoa</taxon>
        <taxon>Ecdysozoa</taxon>
        <taxon>Arthropoda</taxon>
        <taxon>Hexapoda</taxon>
        <taxon>Insecta</taxon>
        <taxon>Pterygota</taxon>
        <taxon>Neoptera</taxon>
        <taxon>Endopterygota</taxon>
        <taxon>Hymenoptera</taxon>
        <taxon>Apocrita</taxon>
        <taxon>Aculeata</taxon>
        <taxon>Apoidea</taxon>
        <taxon>Anthophila</taxon>
        <taxon>Apidae</taxon>
        <taxon>Melipona</taxon>
    </lineage>
</organism>
<evidence type="ECO:0000313" key="2">
    <source>
        <dbReference type="EMBL" id="KOX75623.1"/>
    </source>
</evidence>
<accession>A0A0M9A489</accession>
<gene>
    <name evidence="2" type="ORF">WN51_12812</name>
</gene>
<sequence length="455" mass="51776">MIISRSKEGVVAGVTVEEKEERKRKEGRNRAGLWPWLLSEGDSGREWLLKETERERTIRKKGRANVNGDVNGVASPVKGKREENRDKSNYSVRLYNTNIVRVRIELELESTKSELCLSHGQVCVRPLPGLGIMPSLCIGDQDLYHKQRSELELDPRINPDWNYIFRWIRFIFQTWVSLESVPNMDPCLAQINIKFNYNELKFAWNIINGADLCLQISALDQVKSGSCLLNDNLEEEEEEEEELREGKDNGDRSEINEDKDGRTHNVVSFYLRAPIDDTAAGNNAKSPDTLHPPKLIVPRSEFPSFLPPSSLPIELGTYKGQLFIETNLILKQHHVILTGTFPVYFGILKFTKNVSKISRTDSSKSGNQCLQQFLGQSKIALIIIIIIITTTKVNLRVKFWPVLGLYQDLFAGCKFHRRLITLILVENLTSPLFRAEESCELRAEVDRLAVPTGAN</sequence>
<protein>
    <submittedName>
        <fullName evidence="2">Uncharacterized protein</fullName>
    </submittedName>
</protein>
<name>A0A0M9A489_9HYME</name>
<feature type="compositionally biased region" description="Basic and acidic residues" evidence="1">
    <location>
        <begin position="244"/>
        <end position="259"/>
    </location>
</feature>
<reference evidence="2 3" key="1">
    <citation type="submission" date="2015-07" db="EMBL/GenBank/DDBJ databases">
        <title>The genome of Melipona quadrifasciata.</title>
        <authorList>
            <person name="Pan H."/>
            <person name="Kapheim K."/>
        </authorList>
    </citation>
    <scope>NUCLEOTIDE SEQUENCE [LARGE SCALE GENOMIC DNA]</scope>
    <source>
        <strain evidence="2">0111107301</strain>
        <tissue evidence="2">Whole body</tissue>
    </source>
</reference>
<dbReference type="AlphaFoldDB" id="A0A0M9A489"/>
<feature type="region of interest" description="Disordered" evidence="1">
    <location>
        <begin position="233"/>
        <end position="259"/>
    </location>
</feature>
<evidence type="ECO:0000313" key="3">
    <source>
        <dbReference type="Proteomes" id="UP000053105"/>
    </source>
</evidence>
<dbReference type="Proteomes" id="UP000053105">
    <property type="component" value="Unassembled WGS sequence"/>
</dbReference>
<dbReference type="EMBL" id="KQ435760">
    <property type="protein sequence ID" value="KOX75623.1"/>
    <property type="molecule type" value="Genomic_DNA"/>
</dbReference>
<feature type="region of interest" description="Disordered" evidence="1">
    <location>
        <begin position="65"/>
        <end position="85"/>
    </location>
</feature>